<dbReference type="EMBL" id="JAJJMB010013673">
    <property type="protein sequence ID" value="KAI3866300.1"/>
    <property type="molecule type" value="Genomic_DNA"/>
</dbReference>
<dbReference type="SUPFAM" id="SSF52833">
    <property type="entry name" value="Thioredoxin-like"/>
    <property type="match status" value="2"/>
</dbReference>
<accession>A0AAD4X8E3</accession>
<dbReference type="PANTHER" id="PTHR47578">
    <property type="entry name" value="THIOREDOXIN-LIKE PROTEIN CDSP32, CHLOROPLASTIC"/>
    <property type="match status" value="1"/>
</dbReference>
<sequence length="246" mass="28019">MATHRKFIAKAITTSEKGNSGDERLQQAHSIEEFDAALQTTKNKLVVVIFAASHSKHNRKLYHFIVDLSRRCNDVEFILVMGDESDKTKSLCERENIVKAPHLSFYKNMEKVHEEEGIIVNHSAVIQLHSRKDVENLIEQHRNDNKLIVLDVGLKHCGPCVKIYPTFLMLSRQMVDTIVFARMDGAENDSCVRFLKDMGVVEVPTFLFIKDGDVCGRYVGSGKVKLMVKYLDTKRIEVTSINIRKA</sequence>
<dbReference type="InterPro" id="IPR044192">
    <property type="entry name" value="CDSP32"/>
</dbReference>
<dbReference type="InterPro" id="IPR013766">
    <property type="entry name" value="Thioredoxin_domain"/>
</dbReference>
<gene>
    <name evidence="2" type="ORF">MKW98_007955</name>
</gene>
<feature type="domain" description="Thioredoxin" evidence="1">
    <location>
        <begin position="30"/>
        <end position="118"/>
    </location>
</feature>
<dbReference type="Gene3D" id="3.40.30.10">
    <property type="entry name" value="Glutaredoxin"/>
    <property type="match status" value="2"/>
</dbReference>
<feature type="domain" description="Thioredoxin" evidence="1">
    <location>
        <begin position="141"/>
        <end position="231"/>
    </location>
</feature>
<dbReference type="GO" id="GO:0016671">
    <property type="term" value="F:oxidoreductase activity, acting on a sulfur group of donors, disulfide as acceptor"/>
    <property type="evidence" value="ECO:0007669"/>
    <property type="project" value="InterPro"/>
</dbReference>
<name>A0AAD4X8E3_9MAGN</name>
<dbReference type="PANTHER" id="PTHR47578:SF1">
    <property type="entry name" value="THIOREDOXIN-LIKE PROTEIN CDSP32, CHLOROPLASTIC"/>
    <property type="match status" value="1"/>
</dbReference>
<dbReference type="Pfam" id="PF00085">
    <property type="entry name" value="Thioredoxin"/>
    <property type="match status" value="2"/>
</dbReference>
<evidence type="ECO:0000259" key="1">
    <source>
        <dbReference type="Pfam" id="PF00085"/>
    </source>
</evidence>
<reference evidence="2" key="1">
    <citation type="submission" date="2022-04" db="EMBL/GenBank/DDBJ databases">
        <title>A functionally conserved STORR gene fusion in Papaver species that diverged 16.8 million years ago.</title>
        <authorList>
            <person name="Catania T."/>
        </authorList>
    </citation>
    <scope>NUCLEOTIDE SEQUENCE</scope>
    <source>
        <strain evidence="2">S-188037</strain>
    </source>
</reference>
<comment type="caution">
    <text evidence="2">The sequence shown here is derived from an EMBL/GenBank/DDBJ whole genome shotgun (WGS) entry which is preliminary data.</text>
</comment>
<dbReference type="InterPro" id="IPR036249">
    <property type="entry name" value="Thioredoxin-like_sf"/>
</dbReference>
<proteinExistence type="predicted"/>
<evidence type="ECO:0000313" key="2">
    <source>
        <dbReference type="EMBL" id="KAI3866300.1"/>
    </source>
</evidence>
<dbReference type="Proteomes" id="UP001202328">
    <property type="component" value="Unassembled WGS sequence"/>
</dbReference>
<dbReference type="AlphaFoldDB" id="A0AAD4X8E3"/>
<evidence type="ECO:0000313" key="3">
    <source>
        <dbReference type="Proteomes" id="UP001202328"/>
    </source>
</evidence>
<organism evidence="2 3">
    <name type="scientific">Papaver atlanticum</name>
    <dbReference type="NCBI Taxonomy" id="357466"/>
    <lineage>
        <taxon>Eukaryota</taxon>
        <taxon>Viridiplantae</taxon>
        <taxon>Streptophyta</taxon>
        <taxon>Embryophyta</taxon>
        <taxon>Tracheophyta</taxon>
        <taxon>Spermatophyta</taxon>
        <taxon>Magnoliopsida</taxon>
        <taxon>Ranunculales</taxon>
        <taxon>Papaveraceae</taxon>
        <taxon>Papaveroideae</taxon>
        <taxon>Papaver</taxon>
    </lineage>
</organism>
<protein>
    <recommendedName>
        <fullName evidence="1">Thioredoxin domain-containing protein</fullName>
    </recommendedName>
</protein>
<keyword evidence="3" id="KW-1185">Reference proteome</keyword>